<evidence type="ECO:0000256" key="1">
    <source>
        <dbReference type="ARBA" id="ARBA00022723"/>
    </source>
</evidence>
<dbReference type="GO" id="GO:0046872">
    <property type="term" value="F:metal ion binding"/>
    <property type="evidence" value="ECO:0007669"/>
    <property type="project" value="UniProtKB-KW"/>
</dbReference>
<dbReference type="InterPro" id="IPR001781">
    <property type="entry name" value="Znf_LIM"/>
</dbReference>
<evidence type="ECO:0000256" key="2">
    <source>
        <dbReference type="ARBA" id="ARBA00022833"/>
    </source>
</evidence>
<dbReference type="AlphaFoldDB" id="A0A152A4C1"/>
<keyword evidence="3" id="KW-0440">LIM domain</keyword>
<dbReference type="Proteomes" id="UP000076078">
    <property type="component" value="Unassembled WGS sequence"/>
</dbReference>
<dbReference type="InParanoid" id="A0A152A4C1"/>
<dbReference type="OrthoDB" id="264520at2759"/>
<evidence type="ECO:0000313" key="7">
    <source>
        <dbReference type="Proteomes" id="UP000076078"/>
    </source>
</evidence>
<dbReference type="EMBL" id="LODT01000011">
    <property type="protein sequence ID" value="KYR01090.1"/>
    <property type="molecule type" value="Genomic_DNA"/>
</dbReference>
<proteinExistence type="predicted"/>
<evidence type="ECO:0000313" key="6">
    <source>
        <dbReference type="EMBL" id="KYR01090.1"/>
    </source>
</evidence>
<dbReference type="SUPFAM" id="SSF57845">
    <property type="entry name" value="B-box zinc-binding domain"/>
    <property type="match status" value="1"/>
</dbReference>
<evidence type="ECO:0000256" key="4">
    <source>
        <dbReference type="SAM" id="MobiDB-lite"/>
    </source>
</evidence>
<keyword evidence="1 3" id="KW-0479">Metal-binding</keyword>
<evidence type="ECO:0000256" key="3">
    <source>
        <dbReference type="PROSITE-ProRule" id="PRU00125"/>
    </source>
</evidence>
<feature type="domain" description="LIM zinc-binding" evidence="5">
    <location>
        <begin position="8"/>
        <end position="78"/>
    </location>
</feature>
<sequence length="416" mass="48641">MGSRNYDSICSICFKGYIDIKTVFFDSGFGDIKCAHRACFKCSICNSPLNVDFDTYFLFDRKLFCGCFEKNKKKIPKDQYKFIKETFSIISKRKTNKVTNNSNNNNNNNNNNGNQKYHVVPTPVNTRILPVNEKCPFGIHQKLVCIYCIDCKKSVCIHCVLEHRFHKLKDLEEFENEAKGVPRSYEKCLQDGENHHVRPLILYDQVCRKVICSHCLNDHSHHTWKDIHDHFREHQYKYPRSGSLPSFDETISQLLETFGNIKLSNDKSYQESVQEPFETASVRLKSYFATLHDLLHYKEVELKRELESYYNEDTETLLLKQTEIDHDTLYLSNFIDQLHQKNKISTSGEEEEALPPDSNSEKVQTPESSELYPIIVKCINRQQDKLIFQFPKNFNPSKTVPTQKLDDILNTIEMNK</sequence>
<name>A0A152A4C1_TIELA</name>
<gene>
    <name evidence="6" type="ORF">DLAC_02189</name>
</gene>
<keyword evidence="7" id="KW-1185">Reference proteome</keyword>
<keyword evidence="2 3" id="KW-0862">Zinc</keyword>
<evidence type="ECO:0000259" key="5">
    <source>
        <dbReference type="PROSITE" id="PS50023"/>
    </source>
</evidence>
<feature type="compositionally biased region" description="Polar residues" evidence="4">
    <location>
        <begin position="357"/>
        <end position="367"/>
    </location>
</feature>
<reference evidence="6 7" key="1">
    <citation type="submission" date="2015-12" db="EMBL/GenBank/DDBJ databases">
        <title>Dictyostelia acquired genes for synthesis and detection of signals that induce cell-type specialization by lateral gene transfer from prokaryotes.</title>
        <authorList>
            <person name="Gloeckner G."/>
            <person name="Schaap P."/>
        </authorList>
    </citation>
    <scope>NUCLEOTIDE SEQUENCE [LARGE SCALE GENOMIC DNA]</scope>
    <source>
        <strain evidence="6 7">TK</strain>
    </source>
</reference>
<organism evidence="6 7">
    <name type="scientific">Tieghemostelium lacteum</name>
    <name type="common">Slime mold</name>
    <name type="synonym">Dictyostelium lacteum</name>
    <dbReference type="NCBI Taxonomy" id="361077"/>
    <lineage>
        <taxon>Eukaryota</taxon>
        <taxon>Amoebozoa</taxon>
        <taxon>Evosea</taxon>
        <taxon>Eumycetozoa</taxon>
        <taxon>Dictyostelia</taxon>
        <taxon>Dictyosteliales</taxon>
        <taxon>Raperosteliaceae</taxon>
        <taxon>Tieghemostelium</taxon>
    </lineage>
</organism>
<dbReference type="PROSITE" id="PS50023">
    <property type="entry name" value="LIM_DOMAIN_2"/>
    <property type="match status" value="1"/>
</dbReference>
<accession>A0A152A4C1</accession>
<protein>
    <recommendedName>
        <fullName evidence="5">LIM zinc-binding domain-containing protein</fullName>
    </recommendedName>
</protein>
<dbReference type="Gene3D" id="2.10.110.10">
    <property type="entry name" value="Cysteine Rich Protein"/>
    <property type="match status" value="1"/>
</dbReference>
<feature type="region of interest" description="Disordered" evidence="4">
    <location>
        <begin position="345"/>
        <end position="367"/>
    </location>
</feature>
<comment type="caution">
    <text evidence="6">The sequence shown here is derived from an EMBL/GenBank/DDBJ whole genome shotgun (WGS) entry which is preliminary data.</text>
</comment>